<evidence type="ECO:0000313" key="5">
    <source>
        <dbReference type="Proteomes" id="UP001500067"/>
    </source>
</evidence>
<sequence length="218" mass="24554">MQLKDHYKTLGVRPSAVQAEIKKAYRELAVRYHPDKNPGNEFCEAQFKEVAEAYGILADKDRRAKYDDERWLMGMGSKTSYEDAVTPEWLRKVCMELNSSLATMDTHRMSQRALQAYIMLILSDAHIGVLLRDGDKAVNGAIVSELLKATERLEIGYLGEVLHGLRLIAGSDAGMKGMIAANAADRQRQNRRQRMFPYVVIAVTLALCVFMYLYGGMS</sequence>
<evidence type="ECO:0000256" key="2">
    <source>
        <dbReference type="SAM" id="Phobius"/>
    </source>
</evidence>
<keyword evidence="2" id="KW-0812">Transmembrane</keyword>
<dbReference type="RefSeq" id="WP_345080185.1">
    <property type="nucleotide sequence ID" value="NZ_BAABFA010000008.1"/>
</dbReference>
<feature type="transmembrane region" description="Helical" evidence="2">
    <location>
        <begin position="195"/>
        <end position="215"/>
    </location>
</feature>
<keyword evidence="5" id="KW-1185">Reference proteome</keyword>
<comment type="caution">
    <text evidence="4">The sequence shown here is derived from an EMBL/GenBank/DDBJ whole genome shotgun (WGS) entry which is preliminary data.</text>
</comment>
<dbReference type="CDD" id="cd06257">
    <property type="entry name" value="DnaJ"/>
    <property type="match status" value="1"/>
</dbReference>
<dbReference type="PANTHER" id="PTHR44360">
    <property type="entry name" value="DNAJ HOMOLOG SUBFAMILY B MEMBER 9"/>
    <property type="match status" value="1"/>
</dbReference>
<proteinExistence type="predicted"/>
<dbReference type="InterPro" id="IPR001623">
    <property type="entry name" value="DnaJ_domain"/>
</dbReference>
<dbReference type="PANTHER" id="PTHR44360:SF1">
    <property type="entry name" value="DNAJ HOMOLOG SUBFAMILY B MEMBER 9"/>
    <property type="match status" value="1"/>
</dbReference>
<dbReference type="Proteomes" id="UP001500067">
    <property type="component" value="Unassembled WGS sequence"/>
</dbReference>
<gene>
    <name evidence="4" type="ORF">GCM10023093_12480</name>
</gene>
<dbReference type="Gene3D" id="1.10.287.110">
    <property type="entry name" value="DnaJ domain"/>
    <property type="match status" value="1"/>
</dbReference>
<accession>A0ABP8NCN0</accession>
<dbReference type="SUPFAM" id="SSF46565">
    <property type="entry name" value="Chaperone J-domain"/>
    <property type="match status" value="1"/>
</dbReference>
<dbReference type="InterPro" id="IPR036869">
    <property type="entry name" value="J_dom_sf"/>
</dbReference>
<dbReference type="Pfam" id="PF00226">
    <property type="entry name" value="DnaJ"/>
    <property type="match status" value="1"/>
</dbReference>
<dbReference type="EMBL" id="BAABFA010000008">
    <property type="protein sequence ID" value="GAA4463611.1"/>
    <property type="molecule type" value="Genomic_DNA"/>
</dbReference>
<feature type="domain" description="J" evidence="3">
    <location>
        <begin position="5"/>
        <end position="70"/>
    </location>
</feature>
<evidence type="ECO:0000313" key="4">
    <source>
        <dbReference type="EMBL" id="GAA4463611.1"/>
    </source>
</evidence>
<protein>
    <recommendedName>
        <fullName evidence="3">J domain-containing protein</fullName>
    </recommendedName>
</protein>
<name>A0ABP8NCN0_9BACT</name>
<organism evidence="4 5">
    <name type="scientific">Nemorincola caseinilytica</name>
    <dbReference type="NCBI Taxonomy" id="2054315"/>
    <lineage>
        <taxon>Bacteria</taxon>
        <taxon>Pseudomonadati</taxon>
        <taxon>Bacteroidota</taxon>
        <taxon>Chitinophagia</taxon>
        <taxon>Chitinophagales</taxon>
        <taxon>Chitinophagaceae</taxon>
        <taxon>Nemorincola</taxon>
    </lineage>
</organism>
<reference evidence="5" key="1">
    <citation type="journal article" date="2019" name="Int. J. Syst. Evol. Microbiol.">
        <title>The Global Catalogue of Microorganisms (GCM) 10K type strain sequencing project: providing services to taxonomists for standard genome sequencing and annotation.</title>
        <authorList>
            <consortium name="The Broad Institute Genomics Platform"/>
            <consortium name="The Broad Institute Genome Sequencing Center for Infectious Disease"/>
            <person name="Wu L."/>
            <person name="Ma J."/>
        </authorList>
    </citation>
    <scope>NUCLEOTIDE SEQUENCE [LARGE SCALE GENOMIC DNA]</scope>
    <source>
        <strain evidence="5">JCM 32105</strain>
    </source>
</reference>
<dbReference type="PRINTS" id="PR00625">
    <property type="entry name" value="JDOMAIN"/>
</dbReference>
<keyword evidence="2" id="KW-1133">Transmembrane helix</keyword>
<keyword evidence="1" id="KW-0143">Chaperone</keyword>
<keyword evidence="2" id="KW-0472">Membrane</keyword>
<dbReference type="SMART" id="SM00271">
    <property type="entry name" value="DnaJ"/>
    <property type="match status" value="1"/>
</dbReference>
<evidence type="ECO:0000256" key="1">
    <source>
        <dbReference type="ARBA" id="ARBA00023186"/>
    </source>
</evidence>
<dbReference type="InterPro" id="IPR051948">
    <property type="entry name" value="Hsp70_co-chaperone_J-domain"/>
</dbReference>
<dbReference type="PROSITE" id="PS50076">
    <property type="entry name" value="DNAJ_2"/>
    <property type="match status" value="1"/>
</dbReference>
<evidence type="ECO:0000259" key="3">
    <source>
        <dbReference type="PROSITE" id="PS50076"/>
    </source>
</evidence>